<reference evidence="1" key="1">
    <citation type="journal article" date="2015" name="Nature">
        <title>Complex archaea that bridge the gap between prokaryotes and eukaryotes.</title>
        <authorList>
            <person name="Spang A."/>
            <person name="Saw J.H."/>
            <person name="Jorgensen S.L."/>
            <person name="Zaremba-Niedzwiedzka K."/>
            <person name="Martijn J."/>
            <person name="Lind A.E."/>
            <person name="van Eijk R."/>
            <person name="Schleper C."/>
            <person name="Guy L."/>
            <person name="Ettema T.J."/>
        </authorList>
    </citation>
    <scope>NUCLEOTIDE SEQUENCE</scope>
</reference>
<sequence length="85" mass="10087">MEERKKEILDFIREIENRNIELEKYLSGLSISSRNETLKDIMKNILENNEVLKEIEKSKGNHLHIAERKKDNTLENIVESYTSKI</sequence>
<gene>
    <name evidence="1" type="ORF">LCGC14_1171830</name>
</gene>
<comment type="caution">
    <text evidence="1">The sequence shown here is derived from an EMBL/GenBank/DDBJ whole genome shotgun (WGS) entry which is preliminary data.</text>
</comment>
<evidence type="ECO:0000313" key="1">
    <source>
        <dbReference type="EMBL" id="KKM97072.1"/>
    </source>
</evidence>
<proteinExistence type="predicted"/>
<accession>A0A0F9PV59</accession>
<protein>
    <submittedName>
        <fullName evidence="1">Uncharacterized protein</fullName>
    </submittedName>
</protein>
<dbReference type="EMBL" id="LAZR01005795">
    <property type="protein sequence ID" value="KKM97072.1"/>
    <property type="molecule type" value="Genomic_DNA"/>
</dbReference>
<name>A0A0F9PV59_9ZZZZ</name>
<organism evidence="1">
    <name type="scientific">marine sediment metagenome</name>
    <dbReference type="NCBI Taxonomy" id="412755"/>
    <lineage>
        <taxon>unclassified sequences</taxon>
        <taxon>metagenomes</taxon>
        <taxon>ecological metagenomes</taxon>
    </lineage>
</organism>
<feature type="non-terminal residue" evidence="1">
    <location>
        <position position="85"/>
    </location>
</feature>
<dbReference type="AlphaFoldDB" id="A0A0F9PV59"/>